<dbReference type="InterPro" id="IPR057271">
    <property type="entry name" value="YagK_YfjJ_C"/>
</dbReference>
<accession>A0A290RXD4</accession>
<dbReference type="EMBL" id="CP011025">
    <property type="protein sequence ID" value="ATC85058.1"/>
    <property type="molecule type" value="Genomic_DNA"/>
</dbReference>
<gene>
    <name evidence="2" type="ORF">PARC_a0307</name>
</gene>
<name>A0A290RXD4_9GAMM</name>
<dbReference type="AlphaFoldDB" id="A0A290RXD4"/>
<protein>
    <recommendedName>
        <fullName evidence="1">YagK/YfjJ C-terminal domain-containing protein</fullName>
    </recommendedName>
</protein>
<reference evidence="2 3" key="1">
    <citation type="journal article" date="2012" name="J. Bacteriol.">
        <title>Genome sequences of type strains of seven species of the marine bacterium Pseudoalteromonas.</title>
        <authorList>
            <person name="Xie B.B."/>
            <person name="Shu Y.L."/>
            <person name="Qin Q.L."/>
            <person name="Rong J.C."/>
            <person name="Zhang X.Y."/>
            <person name="Chen X.L."/>
            <person name="Shi M."/>
            <person name="He H.L."/>
            <person name="Zhou B.C."/>
            <person name="Zhang Y.Z."/>
        </authorList>
    </citation>
    <scope>NUCLEOTIDE SEQUENCE [LARGE SCALE GENOMIC DNA]</scope>
    <source>
        <strain evidence="2 3">A 37-1-2</strain>
    </source>
</reference>
<dbReference type="OrthoDB" id="5593782at2"/>
<dbReference type="KEGG" id="part:PARC_a0307"/>
<evidence type="ECO:0000313" key="3">
    <source>
        <dbReference type="Proteomes" id="UP000016505"/>
    </source>
</evidence>
<dbReference type="Proteomes" id="UP000016505">
    <property type="component" value="Chromosome I"/>
</dbReference>
<evidence type="ECO:0000259" key="1">
    <source>
        <dbReference type="Pfam" id="PF11726"/>
    </source>
</evidence>
<feature type="domain" description="YagK/YfjJ C-terminal" evidence="1">
    <location>
        <begin position="46"/>
        <end position="181"/>
    </location>
</feature>
<dbReference type="Pfam" id="PF11726">
    <property type="entry name" value="YagK_YfjJ_C"/>
    <property type="match status" value="1"/>
</dbReference>
<evidence type="ECO:0000313" key="2">
    <source>
        <dbReference type="EMBL" id="ATC85058.1"/>
    </source>
</evidence>
<organism evidence="2 3">
    <name type="scientific">Pseudoalteromonas arctica A 37-1-2</name>
    <dbReference type="NCBI Taxonomy" id="1117313"/>
    <lineage>
        <taxon>Bacteria</taxon>
        <taxon>Pseudomonadati</taxon>
        <taxon>Pseudomonadota</taxon>
        <taxon>Gammaproteobacteria</taxon>
        <taxon>Alteromonadales</taxon>
        <taxon>Pseudoalteromonadaceae</taxon>
        <taxon>Pseudoalteromonas</taxon>
    </lineage>
</organism>
<sequence length="301" mass="34890">MTFKISTTNSVNFIYKDHSYRVFKPKTKGQDLKALTKVFKHCECMLSHYSKVLVARIDLSTKSYSINNQMFLKFIKKQLSILTKQYNCKVSYICARERNTSSNHHYHLAVLLSGHKIKHSSKLTYQLKHAWESDGLGSASLVSHPYYLMQRGNKLTIEPALYRLSYFTKRATKEANIKAHSYLFSKLEYSTEHVDRCFNDIMLVNPAITYQGNKEAALIKQDNSEAGGIKLLKRLSGISSTQLIQSKLHRSLQYSDHPNQVNNDQVPLQHSMNRNIHMQGDRSPYANRQHKPLFSDRFTWH</sequence>
<proteinExistence type="predicted"/>
<dbReference type="RefSeq" id="WP_010555438.1">
    <property type="nucleotide sequence ID" value="NZ_CP011025.1"/>
</dbReference>